<protein>
    <submittedName>
        <fullName evidence="1">LSM7 homolog, U6 small nuclear RNA associated</fullName>
    </submittedName>
</protein>
<reference evidence="1" key="2">
    <citation type="submission" date="2016-06" db="EMBL/GenBank/DDBJ databases">
        <title>The genome of a short-lived fish provides insights into sex chromosome evolution and the genetic control of aging.</title>
        <authorList>
            <person name="Reichwald K."/>
            <person name="Felder M."/>
            <person name="Petzold A."/>
            <person name="Koch P."/>
            <person name="Groth M."/>
            <person name="Platzer M."/>
        </authorList>
    </citation>
    <scope>NUCLEOTIDE SEQUENCE</scope>
    <source>
        <tissue evidence="1">Brain</tissue>
    </source>
</reference>
<name>A0A1A8G4X6_9TELE</name>
<sequence>TARSNTCVVRNPKLKSSQKTVCSSIRVHVYIDKGLLLTTLQSSSTHITYITI</sequence>
<dbReference type="EMBL" id="HAEB01019631">
    <property type="protein sequence ID" value="SBQ66158.1"/>
    <property type="molecule type" value="Transcribed_RNA"/>
</dbReference>
<feature type="non-terminal residue" evidence="1">
    <location>
        <position position="1"/>
    </location>
</feature>
<proteinExistence type="predicted"/>
<dbReference type="AlphaFoldDB" id="A0A1A8G4X6"/>
<reference evidence="1" key="1">
    <citation type="submission" date="2016-05" db="EMBL/GenBank/DDBJ databases">
        <authorList>
            <person name="Lavstsen T."/>
            <person name="Jespersen J.S."/>
        </authorList>
    </citation>
    <scope>NUCLEOTIDE SEQUENCE</scope>
    <source>
        <tissue evidence="1">Brain</tissue>
    </source>
</reference>
<accession>A0A1A8G4X6</accession>
<evidence type="ECO:0000313" key="1">
    <source>
        <dbReference type="EMBL" id="SBQ66158.1"/>
    </source>
</evidence>
<gene>
    <name evidence="1" type="primary">LSM7</name>
</gene>
<organism evidence="1">
    <name type="scientific">Nothobranchius korthausae</name>
    <dbReference type="NCBI Taxonomy" id="1143690"/>
    <lineage>
        <taxon>Eukaryota</taxon>
        <taxon>Metazoa</taxon>
        <taxon>Chordata</taxon>
        <taxon>Craniata</taxon>
        <taxon>Vertebrata</taxon>
        <taxon>Euteleostomi</taxon>
        <taxon>Actinopterygii</taxon>
        <taxon>Neopterygii</taxon>
        <taxon>Teleostei</taxon>
        <taxon>Neoteleostei</taxon>
        <taxon>Acanthomorphata</taxon>
        <taxon>Ovalentaria</taxon>
        <taxon>Atherinomorphae</taxon>
        <taxon>Cyprinodontiformes</taxon>
        <taxon>Nothobranchiidae</taxon>
        <taxon>Nothobranchius</taxon>
    </lineage>
</organism>